<dbReference type="EMBL" id="CAJNDS010002734">
    <property type="protein sequence ID" value="CAE7577794.1"/>
    <property type="molecule type" value="Genomic_DNA"/>
</dbReference>
<dbReference type="Pfam" id="PF07699">
    <property type="entry name" value="Ephrin_rec_like"/>
    <property type="match status" value="2"/>
</dbReference>
<comment type="caution">
    <text evidence="4">The sequence shown here is derived from an EMBL/GenBank/DDBJ whole genome shotgun (WGS) entry which is preliminary data.</text>
</comment>
<dbReference type="Gene3D" id="2.10.50.10">
    <property type="entry name" value="Tumor Necrosis Factor Receptor, subunit A, domain 2"/>
    <property type="match status" value="3"/>
</dbReference>
<feature type="domain" description="Tyrosine-protein kinase ephrin type A/B receptor-like" evidence="3">
    <location>
        <begin position="443"/>
        <end position="489"/>
    </location>
</feature>
<dbReference type="InterPro" id="IPR009030">
    <property type="entry name" value="Growth_fac_rcpt_cys_sf"/>
</dbReference>
<keyword evidence="2" id="KW-0812">Transmembrane</keyword>
<dbReference type="PANTHER" id="PTHR11319:SF35">
    <property type="entry name" value="OUTER MEMBRANE PROTEIN PMPC-RELATED"/>
    <property type="match status" value="1"/>
</dbReference>
<evidence type="ECO:0000256" key="2">
    <source>
        <dbReference type="SAM" id="Phobius"/>
    </source>
</evidence>
<dbReference type="OrthoDB" id="432528at2759"/>
<keyword evidence="2" id="KW-0472">Membrane</keyword>
<keyword evidence="2" id="KW-1133">Transmembrane helix</keyword>
<dbReference type="Proteomes" id="UP000604046">
    <property type="component" value="Unassembled WGS sequence"/>
</dbReference>
<feature type="transmembrane region" description="Helical" evidence="2">
    <location>
        <begin position="938"/>
        <end position="964"/>
    </location>
</feature>
<feature type="region of interest" description="Disordered" evidence="1">
    <location>
        <begin position="1242"/>
        <end position="1261"/>
    </location>
</feature>
<evidence type="ECO:0000259" key="3">
    <source>
        <dbReference type="Pfam" id="PF07699"/>
    </source>
</evidence>
<reference evidence="4" key="1">
    <citation type="submission" date="2021-02" db="EMBL/GenBank/DDBJ databases">
        <authorList>
            <person name="Dougan E. K."/>
            <person name="Rhodes N."/>
            <person name="Thang M."/>
            <person name="Chan C."/>
        </authorList>
    </citation>
    <scope>NUCLEOTIDE SEQUENCE</scope>
</reference>
<evidence type="ECO:0000256" key="1">
    <source>
        <dbReference type="SAM" id="MobiDB-lite"/>
    </source>
</evidence>
<gene>
    <name evidence="4" type="primary">SVEP1</name>
    <name evidence="4" type="ORF">SNAT2548_LOCUS32971</name>
</gene>
<feature type="transmembrane region" description="Helical" evidence="2">
    <location>
        <begin position="1068"/>
        <end position="1094"/>
    </location>
</feature>
<organism evidence="4 5">
    <name type="scientific">Symbiodinium natans</name>
    <dbReference type="NCBI Taxonomy" id="878477"/>
    <lineage>
        <taxon>Eukaryota</taxon>
        <taxon>Sar</taxon>
        <taxon>Alveolata</taxon>
        <taxon>Dinophyceae</taxon>
        <taxon>Suessiales</taxon>
        <taxon>Symbiodiniaceae</taxon>
        <taxon>Symbiodinium</taxon>
    </lineage>
</organism>
<name>A0A812UHN7_9DINO</name>
<dbReference type="PANTHER" id="PTHR11319">
    <property type="entry name" value="G PROTEIN-COUPLED RECEPTOR-RELATED"/>
    <property type="match status" value="1"/>
</dbReference>
<feature type="domain" description="Tyrosine-protein kinase ephrin type A/B receptor-like" evidence="3">
    <location>
        <begin position="658"/>
        <end position="700"/>
    </location>
</feature>
<feature type="region of interest" description="Disordered" evidence="1">
    <location>
        <begin position="1738"/>
        <end position="1763"/>
    </location>
</feature>
<proteinExistence type="predicted"/>
<protein>
    <submittedName>
        <fullName evidence="4">SVEP1 protein</fullName>
    </submittedName>
</protein>
<evidence type="ECO:0000313" key="4">
    <source>
        <dbReference type="EMBL" id="CAE7577794.1"/>
    </source>
</evidence>
<dbReference type="SUPFAM" id="SSF57184">
    <property type="entry name" value="Growth factor receptor domain"/>
    <property type="match status" value="2"/>
</dbReference>
<dbReference type="InterPro" id="IPR011641">
    <property type="entry name" value="Tyr-kin_ephrin_A/B_rcpt-like"/>
</dbReference>
<sequence length="1809" mass="193110">MSEPASTGNYLWGDIPAEFIPEGGIYRLCWCANMPGLACPGLESFQLSAGLLHVAGPSGDHLFHCVRGQDCTGLSPFRGEGLSPLDRVSIRTGGCGSTVLQISPANVEGSAVLESFESTFSMHFGSSNAGLGLDHGVFVDASEGYDLCWCGGPLCSQEDFVVPAGKLQVKGPHVNQEISCFVGQPCVLTGIPFVEAAAGDLVMVLSACGTGSAVQGFPGGGIAEYAEYAEDGAAFQFQGASNLLRSPAGIFRLCFCRPTADAACDGAAAFRAPFGLMTAAGPFQQTTTCTVGSTCTLDLYGIGLHAGDALIVIEGSCGATAGAANLANFMPDQALRLQEEGQALQASFGSIPRETTPGTYGLCWCPGALDCTSALSFRAAAGQVQIDCPEGHFLATSRCTPCGRGFYCPGGNPVSATRFPCPAHETTRTRSARTRLDCECVAGYFLDSGSCAACGRGFYKADPGNMASCDACPQNLTTHLTGSVSNASCVAALDEEGSAPADLDAEGFSNASDVPTVTFNVSLGDWIDPSIRRELITILRRSLADSTRLDPGAVEIILPWAAAGRRLTESSVVILLKFPSEAEASRSAQETDVSVLVGDMSSALQQNADLSGLTIEPLSGPSVSSVTITCPDFSAKPPGVPILGPGDCLCKPGFGFDVQLGSCKICPEGEYKFTLEDSGCEKCESPKSTVQPGAVSVQQCTCGAGMYEQDAECLSCVTGFYCNGTGAAFRCPENSTTISEGSRSLTDCICIAGHQVATAVESSATFCEPCAPGRYKPNLGNGVCFNTCPSNAGSGPASIELDDCYCLPAHVAELDSTGKLNRCASCALYSGLVCPGGFDFGTKNHTQPQAIEGWFQSGKTLAFQCLVVLPDGRSVCRGGTAECQQERDPSLASLAGCQRFGNQCAEGSAGMICGECPVAWARGNPLEYCQPCPLGQGAALLVSSVTADIARITVVNFVIAVLAAKGAGTSLKLHTSMIRIVQSWIAACAILLNFDLDRLEAFSWSEAQGCDQNCPEPRLMWPQAVSDAMRGLFSLLAVLPRTSVNFAAACQAEDMLPGNPTAKRMIPALYYLALPPLTLASTVLLCACVVYIAVPLGKMLGLHFNAADKKATQRRAALHVVRGQLKVAADLLSKDGDDGGIADGSGDVAKSPACLEELAQGILDQADWQADVPDAVLAGGISDEELAAAASDGLISKNALHRLVLGTVVWKLRGQFEPEADHQGLPKADFLAEVAGAAGSARELVESQGAQDSQDSLLQSAGRNLRSREDERLLGAHGVTALDLALFESWPGLKALLDQSMPVIWLTQLALWPELMSSFLQMIRCISVHEDSEDGGEPMTVQRLRSHPDVECWQDEHMATAMVALTGLVVWCLGVPLALFLRIWALRDRQEPRNRRRFGYFIQGLEPSYWYWELVIKRIDIGVMLVVASTSIASDDRLKLLLFALISGMQLAVTAWLKPYGNSQAEVLDFLEFVLLTSRFVLFTTVAILLMFLPSREIVWVWSVSLFVMLVSVVFYTMLHIVSQALRSVASQMDAKPKMEQERKIMLSHVQAPRSGPIRSDGLFEDLKQRAVQLLLPLFQPESYLAFFWSVHVESPFVDGSQIQVTHRPADRSWLLARLAQASALLLRSSGSYQKEAVSKAYQDFIELWLSHFGGSNIPNVNVLCLLSVACRSLPDNLANAAIHGYWKRETQKLVSEAESHWQLFADDFAKTVHMFSMLQKADADELMRSTQDILKEARKDGEGRNSGVDAQPKHSSQSRLETSVCELQEDALDFLIQADVAFLEPEVSHPEIGDVPQDVSECSDTIQI</sequence>
<feature type="transmembrane region" description="Helical" evidence="2">
    <location>
        <begin position="1470"/>
        <end position="1492"/>
    </location>
</feature>
<feature type="transmembrane region" description="Helical" evidence="2">
    <location>
        <begin position="1440"/>
        <end position="1458"/>
    </location>
</feature>
<evidence type="ECO:0000313" key="5">
    <source>
        <dbReference type="Proteomes" id="UP000604046"/>
    </source>
</evidence>
<keyword evidence="5" id="KW-1185">Reference proteome</keyword>
<accession>A0A812UHN7</accession>
<feature type="compositionally biased region" description="Polar residues" evidence="1">
    <location>
        <begin position="1248"/>
        <end position="1261"/>
    </location>
</feature>
<dbReference type="SMART" id="SM01411">
    <property type="entry name" value="Ephrin_rec_like"/>
    <property type="match status" value="5"/>
</dbReference>
<feature type="transmembrane region" description="Helical" evidence="2">
    <location>
        <begin position="1363"/>
        <end position="1385"/>
    </location>
</feature>
<feature type="transmembrane region" description="Helical" evidence="2">
    <location>
        <begin position="1499"/>
        <end position="1519"/>
    </location>
</feature>